<proteinExistence type="predicted"/>
<name>A0A7E4VWX1_PANRE</name>
<accession>A0A7E4VWX1</accession>
<evidence type="ECO:0000313" key="2">
    <source>
        <dbReference type="WBParaSite" id="Pan_g436.t1"/>
    </source>
</evidence>
<dbReference type="WBParaSite" id="Pan_g436.t1">
    <property type="protein sequence ID" value="Pan_g436.t1"/>
    <property type="gene ID" value="Pan_g436"/>
</dbReference>
<sequence>MASVSVDFSFLQYDIRNVATKINSFVNVSKMCDRATTFVVSEVKQNPEKLLTVRYEQARLATHIQALVAEFKDLDRRLMSSNCRSLDYNKLMSGYHGFAGLNNVLRDGECELREINVYLSYLNDILACADK</sequence>
<protein>
    <submittedName>
        <fullName evidence="2">BLOC-1-related complex subunit 7</fullName>
    </submittedName>
</protein>
<dbReference type="Proteomes" id="UP000492821">
    <property type="component" value="Unassembled WGS sequence"/>
</dbReference>
<reference evidence="2" key="2">
    <citation type="submission" date="2020-10" db="UniProtKB">
        <authorList>
            <consortium name="WormBaseParasite"/>
        </authorList>
    </citation>
    <scope>IDENTIFICATION</scope>
</reference>
<evidence type="ECO:0000313" key="1">
    <source>
        <dbReference type="Proteomes" id="UP000492821"/>
    </source>
</evidence>
<reference evidence="1" key="1">
    <citation type="journal article" date="2013" name="Genetics">
        <title>The draft genome and transcriptome of Panagrellus redivivus are shaped by the harsh demands of a free-living lifestyle.</title>
        <authorList>
            <person name="Srinivasan J."/>
            <person name="Dillman A.R."/>
            <person name="Macchietto M.G."/>
            <person name="Heikkinen L."/>
            <person name="Lakso M."/>
            <person name="Fracchia K.M."/>
            <person name="Antoshechkin I."/>
            <person name="Mortazavi A."/>
            <person name="Wong G."/>
            <person name="Sternberg P.W."/>
        </authorList>
    </citation>
    <scope>NUCLEOTIDE SEQUENCE [LARGE SCALE GENOMIC DNA]</scope>
    <source>
        <strain evidence="1">MT8872</strain>
    </source>
</reference>
<keyword evidence="1" id="KW-1185">Reference proteome</keyword>
<organism evidence="1 2">
    <name type="scientific">Panagrellus redivivus</name>
    <name type="common">Microworm</name>
    <dbReference type="NCBI Taxonomy" id="6233"/>
    <lineage>
        <taxon>Eukaryota</taxon>
        <taxon>Metazoa</taxon>
        <taxon>Ecdysozoa</taxon>
        <taxon>Nematoda</taxon>
        <taxon>Chromadorea</taxon>
        <taxon>Rhabditida</taxon>
        <taxon>Tylenchina</taxon>
        <taxon>Panagrolaimomorpha</taxon>
        <taxon>Panagrolaimoidea</taxon>
        <taxon>Panagrolaimidae</taxon>
        <taxon>Panagrellus</taxon>
    </lineage>
</organism>
<dbReference type="AlphaFoldDB" id="A0A7E4VWX1"/>